<evidence type="ECO:0000313" key="2">
    <source>
        <dbReference type="Proteomes" id="UP001560573"/>
    </source>
</evidence>
<dbReference type="Proteomes" id="UP001560573">
    <property type="component" value="Unassembled WGS sequence"/>
</dbReference>
<keyword evidence="2" id="KW-1185">Reference proteome</keyword>
<dbReference type="InterPro" id="IPR046713">
    <property type="entry name" value="DUF6786"/>
</dbReference>
<comment type="caution">
    <text evidence="1">The sequence shown here is derived from an EMBL/GenBank/DDBJ whole genome shotgun (WGS) entry which is preliminary data.</text>
</comment>
<dbReference type="RefSeq" id="WP_369331879.1">
    <property type="nucleotide sequence ID" value="NZ_JAULBC010000008.1"/>
</dbReference>
<organism evidence="1 2">
    <name type="scientific">Danxiaibacter flavus</name>
    <dbReference type="NCBI Taxonomy" id="3049108"/>
    <lineage>
        <taxon>Bacteria</taxon>
        <taxon>Pseudomonadati</taxon>
        <taxon>Bacteroidota</taxon>
        <taxon>Chitinophagia</taxon>
        <taxon>Chitinophagales</taxon>
        <taxon>Chitinophagaceae</taxon>
        <taxon>Danxiaibacter</taxon>
    </lineage>
</organism>
<evidence type="ECO:0000313" key="1">
    <source>
        <dbReference type="EMBL" id="MEX6690467.1"/>
    </source>
</evidence>
<name>A0ABV3ZKQ4_9BACT</name>
<proteinExistence type="predicted"/>
<sequence>MTRSGNNLLLLGMLSLQQACNAPVNKEKPVYTKGSYGYAADFLKENTKRVLELSTDDGMSKVLLSADYQGRVMTSTADGDSGISFGWINYDLIGKRTKKAQFNPVGGEERFWLGPEGGQYSLYFAKGDSFNISHWQVPPIIDTIPYQVLDKDSTSVTFTKEAKLKNYSGTDFHFVIQRRISIIDKSKLADMFSFSIPDDVKSVAYQTTNGIKNIGTEAWTKDKGLMSIWLLGMMTPTPATVVMIPFSGGKNAKQNITDDYFGKIPADRLVVKDSVLYFQCDGKQRGKLGLSPAIAKTFAASYDFENNVLTFINFPVDKLGNYVNGKWEIQKEPYKGDVVNAYNDGPLADGSQLGPFYEIESSSAAKELGAGDIQTYQQVTCHLQGSYESLKKIVHDLLHIDLDDVKTTMKK</sequence>
<reference evidence="1 2" key="1">
    <citation type="submission" date="2023-07" db="EMBL/GenBank/DDBJ databases">
        <authorList>
            <person name="Lian W.-H."/>
        </authorList>
    </citation>
    <scope>NUCLEOTIDE SEQUENCE [LARGE SCALE GENOMIC DNA]</scope>
    <source>
        <strain evidence="1 2">SYSU DXS3180</strain>
    </source>
</reference>
<dbReference type="EMBL" id="JAULBC010000008">
    <property type="protein sequence ID" value="MEX6690467.1"/>
    <property type="molecule type" value="Genomic_DNA"/>
</dbReference>
<dbReference type="Pfam" id="PF20583">
    <property type="entry name" value="DUF6786"/>
    <property type="match status" value="1"/>
</dbReference>
<protein>
    <recommendedName>
        <fullName evidence="3">Lipoprotein</fullName>
    </recommendedName>
</protein>
<accession>A0ABV3ZKQ4</accession>
<gene>
    <name evidence="1" type="ORF">QTN47_23345</name>
</gene>
<evidence type="ECO:0008006" key="3">
    <source>
        <dbReference type="Google" id="ProtNLM"/>
    </source>
</evidence>